<sequence>MRSKSAGWGEQTSSRQITPEVFDDEKPLRAIPVRAVSNVVIASSSHLTDRSESRSGIDRSEKWSFRDGIGTLAATRTTMVLLRLCADDDYIVDDGEDCRSIFTTNKGLKRRVGYGESDLFRSPTLRAEPRSRLADTLAIISRQRDISTQARLIGPLPVDCLFDA</sequence>
<feature type="region of interest" description="Disordered" evidence="1">
    <location>
        <begin position="1"/>
        <end position="21"/>
    </location>
</feature>
<evidence type="ECO:0000256" key="1">
    <source>
        <dbReference type="SAM" id="MobiDB-lite"/>
    </source>
</evidence>
<organism evidence="2 3">
    <name type="scientific">Colletotrichum melonis</name>
    <dbReference type="NCBI Taxonomy" id="1209925"/>
    <lineage>
        <taxon>Eukaryota</taxon>
        <taxon>Fungi</taxon>
        <taxon>Dikarya</taxon>
        <taxon>Ascomycota</taxon>
        <taxon>Pezizomycotina</taxon>
        <taxon>Sordariomycetes</taxon>
        <taxon>Hypocreomycetidae</taxon>
        <taxon>Glomerellales</taxon>
        <taxon>Glomerellaceae</taxon>
        <taxon>Colletotrichum</taxon>
        <taxon>Colletotrichum acutatum species complex</taxon>
    </lineage>
</organism>
<accession>A0AAI9U3S1</accession>
<keyword evidence="3" id="KW-1185">Reference proteome</keyword>
<gene>
    <name evidence="2" type="ORF">CMEL01_07149</name>
</gene>
<proteinExistence type="predicted"/>
<protein>
    <submittedName>
        <fullName evidence="2">Uncharacterized protein</fullName>
    </submittedName>
</protein>
<dbReference type="Proteomes" id="UP001239795">
    <property type="component" value="Unassembled WGS sequence"/>
</dbReference>
<name>A0AAI9U3S1_9PEZI</name>
<comment type="caution">
    <text evidence="2">The sequence shown here is derived from an EMBL/GenBank/DDBJ whole genome shotgun (WGS) entry which is preliminary data.</text>
</comment>
<reference evidence="2 3" key="1">
    <citation type="submission" date="2016-10" db="EMBL/GenBank/DDBJ databases">
        <title>The genome sequence of Colletotrichum fioriniae PJ7.</title>
        <authorList>
            <person name="Baroncelli R."/>
        </authorList>
    </citation>
    <scope>NUCLEOTIDE SEQUENCE [LARGE SCALE GENOMIC DNA]</scope>
    <source>
        <strain evidence="2">Col 31</strain>
    </source>
</reference>
<evidence type="ECO:0000313" key="2">
    <source>
        <dbReference type="EMBL" id="KAK1449813.1"/>
    </source>
</evidence>
<dbReference type="AlphaFoldDB" id="A0AAI9U3S1"/>
<dbReference type="EMBL" id="MLGG01000057">
    <property type="protein sequence ID" value="KAK1449813.1"/>
    <property type="molecule type" value="Genomic_DNA"/>
</dbReference>
<evidence type="ECO:0000313" key="3">
    <source>
        <dbReference type="Proteomes" id="UP001239795"/>
    </source>
</evidence>